<dbReference type="Gene3D" id="3.40.50.300">
    <property type="entry name" value="P-loop containing nucleotide triphosphate hydrolases"/>
    <property type="match status" value="1"/>
</dbReference>
<dbReference type="Proteomes" id="UP001642540">
    <property type="component" value="Unassembled WGS sequence"/>
</dbReference>
<evidence type="ECO:0000313" key="6">
    <source>
        <dbReference type="Proteomes" id="UP001642540"/>
    </source>
</evidence>
<protein>
    <recommendedName>
        <fullName evidence="4">Sulfotransferase domain-containing protein</fullName>
    </recommendedName>
</protein>
<evidence type="ECO:0000256" key="1">
    <source>
        <dbReference type="ARBA" id="ARBA00005771"/>
    </source>
</evidence>
<dbReference type="InterPro" id="IPR027417">
    <property type="entry name" value="P-loop_NTPase"/>
</dbReference>
<feature type="compositionally biased region" description="Low complexity" evidence="3">
    <location>
        <begin position="74"/>
        <end position="86"/>
    </location>
</feature>
<organism evidence="5 6">
    <name type="scientific">Orchesella dallaii</name>
    <dbReference type="NCBI Taxonomy" id="48710"/>
    <lineage>
        <taxon>Eukaryota</taxon>
        <taxon>Metazoa</taxon>
        <taxon>Ecdysozoa</taxon>
        <taxon>Arthropoda</taxon>
        <taxon>Hexapoda</taxon>
        <taxon>Collembola</taxon>
        <taxon>Entomobryomorpha</taxon>
        <taxon>Entomobryoidea</taxon>
        <taxon>Orchesellidae</taxon>
        <taxon>Orchesellinae</taxon>
        <taxon>Orchesella</taxon>
    </lineage>
</organism>
<dbReference type="InterPro" id="IPR000863">
    <property type="entry name" value="Sulfotransferase_dom"/>
</dbReference>
<name>A0ABP1PN17_9HEXA</name>
<gene>
    <name evidence="5" type="ORF">ODALV1_LOCUS1833</name>
</gene>
<evidence type="ECO:0000256" key="2">
    <source>
        <dbReference type="ARBA" id="ARBA00022679"/>
    </source>
</evidence>
<keyword evidence="6" id="KW-1185">Reference proteome</keyword>
<comment type="caution">
    <text evidence="5">The sequence shown here is derived from an EMBL/GenBank/DDBJ whole genome shotgun (WGS) entry which is preliminary data.</text>
</comment>
<dbReference type="PANTHER" id="PTHR11783">
    <property type="entry name" value="SULFOTRANSFERASE SULT"/>
    <property type="match status" value="1"/>
</dbReference>
<evidence type="ECO:0000256" key="3">
    <source>
        <dbReference type="SAM" id="MobiDB-lite"/>
    </source>
</evidence>
<keyword evidence="2" id="KW-0808">Transferase</keyword>
<proteinExistence type="inferred from homology"/>
<dbReference type="EMBL" id="CAXLJM020000006">
    <property type="protein sequence ID" value="CAL8071678.1"/>
    <property type="molecule type" value="Genomic_DNA"/>
</dbReference>
<feature type="region of interest" description="Disordered" evidence="3">
    <location>
        <begin position="74"/>
        <end position="124"/>
    </location>
</feature>
<feature type="compositionally biased region" description="Acidic residues" evidence="3">
    <location>
        <begin position="113"/>
        <end position="124"/>
    </location>
</feature>
<comment type="similarity">
    <text evidence="1">Belongs to the sulfotransferase 1 family.</text>
</comment>
<reference evidence="5 6" key="1">
    <citation type="submission" date="2024-08" db="EMBL/GenBank/DDBJ databases">
        <authorList>
            <person name="Cucini C."/>
            <person name="Frati F."/>
        </authorList>
    </citation>
    <scope>NUCLEOTIDE SEQUENCE [LARGE SCALE GENOMIC DNA]</scope>
</reference>
<accession>A0ABP1PN17</accession>
<feature type="domain" description="Sulfotransferase" evidence="4">
    <location>
        <begin position="222"/>
        <end position="462"/>
    </location>
</feature>
<dbReference type="SUPFAM" id="SSF52540">
    <property type="entry name" value="P-loop containing nucleoside triphosphate hydrolases"/>
    <property type="match status" value="1"/>
</dbReference>
<sequence>MTEILSYSMYRTLKMRFIKEVYGHCRPILLRTAMFRGLKTGLSLPVMDAYQVTKRELSTCGVLRLTKSQIIFSSDNKQSGSQGQSSSKDKEGLPKSSGYGSQGENPPEKFDGGDYDEEKNEEYENQAEKATTLIRRLKKVLSTGVFVSVLAFVGYKRKAKRDEIADNIKDATFFKEENLFKGAVGALCLYEKPEMNGAKVVVPVSILKDGTIKRIQSLKVTKDDVIVASFPKAGTTWVQEIVYLLQTGLDFEKAGEKVLETRSPFLEYPYPGLDFVEKMSSPRVMKTHLPYDFLPSNCGDGKIIYVTRNPKDVVVSYYHFAKMFTPLSFAGSFEDFLEKFEKNELPYGPFFDHIESYVRHREDSNLLIVTYEELSKDPRDVIKKIAAFLEKPLDEEDVQKVVMHTSFESMKKNSAVNYEHWDDLGFRNKNESKFMRKGKIGDWRNFIAPDKNKALDEWISEQNKIKFPFVYET</sequence>
<evidence type="ECO:0000313" key="5">
    <source>
        <dbReference type="EMBL" id="CAL8071678.1"/>
    </source>
</evidence>
<dbReference type="Pfam" id="PF00685">
    <property type="entry name" value="Sulfotransfer_1"/>
    <property type="match status" value="1"/>
</dbReference>
<evidence type="ECO:0000259" key="4">
    <source>
        <dbReference type="Pfam" id="PF00685"/>
    </source>
</evidence>